<organism evidence="2 3">
    <name type="scientific">Halobellus ruber</name>
    <dbReference type="NCBI Taxonomy" id="2761102"/>
    <lineage>
        <taxon>Archaea</taxon>
        <taxon>Methanobacteriati</taxon>
        <taxon>Methanobacteriota</taxon>
        <taxon>Stenosarchaea group</taxon>
        <taxon>Halobacteria</taxon>
        <taxon>Halobacteriales</taxon>
        <taxon>Haloferacaceae</taxon>
        <taxon>Halobellus</taxon>
    </lineage>
</organism>
<name>A0A7J9SD13_9EURY</name>
<protein>
    <submittedName>
        <fullName evidence="2">Uncharacterized protein</fullName>
    </submittedName>
</protein>
<evidence type="ECO:0000313" key="2">
    <source>
        <dbReference type="EMBL" id="MBB6644805.1"/>
    </source>
</evidence>
<dbReference type="EMBL" id="JACKXD010000001">
    <property type="protein sequence ID" value="MBB6644805.1"/>
    <property type="molecule type" value="Genomic_DNA"/>
</dbReference>
<dbReference type="RefSeq" id="WP_185191192.1">
    <property type="nucleotide sequence ID" value="NZ_JACKXD010000001.1"/>
</dbReference>
<feature type="transmembrane region" description="Helical" evidence="1">
    <location>
        <begin position="34"/>
        <end position="54"/>
    </location>
</feature>
<keyword evidence="1" id="KW-0472">Membrane</keyword>
<dbReference type="InterPro" id="IPR058491">
    <property type="entry name" value="DUF8178"/>
</dbReference>
<evidence type="ECO:0000313" key="3">
    <source>
        <dbReference type="Proteomes" id="UP000546257"/>
    </source>
</evidence>
<keyword evidence="1" id="KW-1133">Transmembrane helix</keyword>
<comment type="caution">
    <text evidence="2">The sequence shown here is derived from an EMBL/GenBank/DDBJ whole genome shotgun (WGS) entry which is preliminary data.</text>
</comment>
<keyword evidence="1" id="KW-0812">Transmembrane</keyword>
<accession>A0A7J9SD13</accession>
<proteinExistence type="predicted"/>
<gene>
    <name evidence="2" type="ORF">H5V44_00540</name>
</gene>
<dbReference type="Proteomes" id="UP000546257">
    <property type="component" value="Unassembled WGS sequence"/>
</dbReference>
<keyword evidence="3" id="KW-1185">Reference proteome</keyword>
<reference evidence="2 3" key="1">
    <citation type="submission" date="2020-08" db="EMBL/GenBank/DDBJ databases">
        <authorList>
            <person name="Seo M.-J."/>
        </authorList>
    </citation>
    <scope>NUCLEOTIDE SEQUENCE [LARGE SCALE GENOMIC DNA]</scope>
    <source>
        <strain evidence="2 3">MBLA0160</strain>
    </source>
</reference>
<dbReference type="Pfam" id="PF26546">
    <property type="entry name" value="DUF8178"/>
    <property type="match status" value="1"/>
</dbReference>
<dbReference type="AlphaFoldDB" id="A0A7J9SD13"/>
<evidence type="ECO:0000256" key="1">
    <source>
        <dbReference type="SAM" id="Phobius"/>
    </source>
</evidence>
<feature type="transmembrane region" description="Helical" evidence="1">
    <location>
        <begin position="9"/>
        <end position="28"/>
    </location>
</feature>
<sequence length="62" mass="6297">MSLLDDTRVLAGLALILVGTVLLVPAMLPNAPTFSTYALVLAALLLTAGTWLVGTSGESSPV</sequence>